<dbReference type="InterPro" id="IPR005104">
    <property type="entry name" value="WHTH_HrcA_DNA-bd"/>
</dbReference>
<protein>
    <recommendedName>
        <fullName evidence="6">Heat-inducible transcription repressor HrcA</fullName>
    </recommendedName>
</protein>
<comment type="function">
    <text evidence="5 6">Negative regulator of class I heat shock genes (grpE-dnaK-dnaJ and groELS operons). Prevents heat-shock induction of these operons.</text>
</comment>
<dbReference type="HAMAP" id="MF_00081">
    <property type="entry name" value="HrcA"/>
    <property type="match status" value="1"/>
</dbReference>
<evidence type="ECO:0000256" key="3">
    <source>
        <dbReference type="ARBA" id="ARBA00023016"/>
    </source>
</evidence>
<dbReference type="InterPro" id="IPR002571">
    <property type="entry name" value="HrcA"/>
</dbReference>
<evidence type="ECO:0000313" key="11">
    <source>
        <dbReference type="Proteomes" id="UP000231932"/>
    </source>
</evidence>
<keyword evidence="2 6" id="KW-0805">Transcription regulation</keyword>
<evidence type="ECO:0000313" key="10">
    <source>
        <dbReference type="EMBL" id="CAB3393890.1"/>
    </source>
</evidence>
<dbReference type="Pfam" id="PF03444">
    <property type="entry name" value="WHD_HrcA"/>
    <property type="match status" value="1"/>
</dbReference>
<dbReference type="GO" id="GO:0045892">
    <property type="term" value="P:negative regulation of DNA-templated transcription"/>
    <property type="evidence" value="ECO:0007669"/>
    <property type="project" value="UniProtKB-UniRule"/>
</dbReference>
<sequence>MLTERQQLILRLIVDDYIRSAEPVGSRTISKRMETHLSPATIRNEMSDLEEMGYLEQPHTSAGRVPSHKGYRFYVDHLMQPPMLNDREVAVIRRLFQERLEAMEHVVRQTAGILSTLTNYTAFVLGPMGEDAKLRHIQVVPLGEWAAVAILVTDTGHVEKKTVILPDPADLADIERLVEVLNRRLVGVSISELKEKLEQEIGLELRRHLDRFERGLALVDELTASSEEKVYVGGTSKILEQPEFRDLEKLKPLLVMLEDAHGVARLVGVPQKQGVQVRIGYENELSAVHECTVATATYRFYGGRIGVIGVVGPTRMAYRRVIGVLNVLSHVLSDLFNREGA</sequence>
<dbReference type="Proteomes" id="UP000502196">
    <property type="component" value="Chromosome"/>
</dbReference>
<dbReference type="Gene3D" id="3.30.450.40">
    <property type="match status" value="1"/>
</dbReference>
<evidence type="ECO:0000256" key="5">
    <source>
        <dbReference type="ARBA" id="ARBA00055319"/>
    </source>
</evidence>
<dbReference type="RefSeq" id="WP_100668001.1">
    <property type="nucleotide sequence ID" value="NZ_CP024955.1"/>
</dbReference>
<dbReference type="PANTHER" id="PTHR34824">
    <property type="entry name" value="HEAT-INDUCIBLE TRANSCRIPTION REPRESSOR HRCA"/>
    <property type="match status" value="1"/>
</dbReference>
<reference evidence="9" key="2">
    <citation type="journal article" date="2018" name="Genome Announc.">
        <title>Complete Genome Sequence of Kyrpidia sp. Strain EA-1, a Thermophilic Knallgas Bacterium, Isolated from the Azores.</title>
        <authorList>
            <person name="Reiner J.E."/>
            <person name="Lapp C.J."/>
            <person name="Bunk B."/>
            <person name="Sproer C."/>
            <person name="Overmann J."/>
            <person name="Gescher J."/>
        </authorList>
    </citation>
    <scope>NUCLEOTIDE SEQUENCE</scope>
    <source>
        <strain evidence="9">EA-1</strain>
    </source>
</reference>
<dbReference type="GO" id="GO:0003677">
    <property type="term" value="F:DNA binding"/>
    <property type="evidence" value="ECO:0007669"/>
    <property type="project" value="InterPro"/>
</dbReference>
<dbReference type="InterPro" id="IPR029016">
    <property type="entry name" value="GAF-like_dom_sf"/>
</dbReference>
<name>A0A2K8N774_9BACL</name>
<proteinExistence type="inferred from homology"/>
<evidence type="ECO:0000313" key="9">
    <source>
        <dbReference type="EMBL" id="ATY85211.1"/>
    </source>
</evidence>
<dbReference type="FunFam" id="1.10.10.10:FF:000049">
    <property type="entry name" value="Heat-inducible transcription repressor HrcA"/>
    <property type="match status" value="1"/>
</dbReference>
<reference evidence="10 12" key="3">
    <citation type="submission" date="2020-04" db="EMBL/GenBank/DDBJ databases">
        <authorList>
            <person name="Hogendoorn C."/>
        </authorList>
    </citation>
    <scope>NUCLEOTIDE SEQUENCE [LARGE SCALE GENOMIC DNA]</scope>
    <source>
        <strain evidence="10">COOX1</strain>
    </source>
</reference>
<keyword evidence="4 6" id="KW-0804">Transcription</keyword>
<dbReference type="Pfam" id="PF01628">
    <property type="entry name" value="HrcA"/>
    <property type="match status" value="1"/>
</dbReference>
<dbReference type="InterPro" id="IPR023120">
    <property type="entry name" value="WHTH_transcript_rep_HrcA_IDD"/>
</dbReference>
<dbReference type="SUPFAM" id="SSF46785">
    <property type="entry name" value="Winged helix' DNA-binding domain"/>
    <property type="match status" value="1"/>
</dbReference>
<evidence type="ECO:0000256" key="2">
    <source>
        <dbReference type="ARBA" id="ARBA00023015"/>
    </source>
</evidence>
<dbReference type="SUPFAM" id="SSF55781">
    <property type="entry name" value="GAF domain-like"/>
    <property type="match status" value="1"/>
</dbReference>
<feature type="domain" description="Heat-inducible transcription repressor HrcA C-terminal" evidence="7">
    <location>
        <begin position="104"/>
        <end position="322"/>
    </location>
</feature>
<dbReference type="PIRSF" id="PIRSF005485">
    <property type="entry name" value="HrcA"/>
    <property type="match status" value="1"/>
</dbReference>
<dbReference type="KEGG" id="kyr:CVV65_09980"/>
<keyword evidence="1 6" id="KW-0678">Repressor</keyword>
<dbReference type="EMBL" id="LR792683">
    <property type="protein sequence ID" value="CAB3393890.1"/>
    <property type="molecule type" value="Genomic_DNA"/>
</dbReference>
<gene>
    <name evidence="6 10" type="primary">hrcA</name>
    <name evidence="10" type="ORF">COOX1_2140</name>
    <name evidence="9" type="ORF">CVV65_09980</name>
</gene>
<dbReference type="AlphaFoldDB" id="A0A2K8N774"/>
<keyword evidence="3 6" id="KW-0346">Stress response</keyword>
<evidence type="ECO:0000259" key="8">
    <source>
        <dbReference type="Pfam" id="PF03444"/>
    </source>
</evidence>
<dbReference type="EMBL" id="CP024955">
    <property type="protein sequence ID" value="ATY85211.1"/>
    <property type="molecule type" value="Genomic_DNA"/>
</dbReference>
<dbReference type="OrthoDB" id="9783139at2"/>
<dbReference type="Proteomes" id="UP000231932">
    <property type="component" value="Chromosome"/>
</dbReference>
<dbReference type="NCBIfam" id="TIGR00331">
    <property type="entry name" value="hrcA"/>
    <property type="match status" value="1"/>
</dbReference>
<comment type="similarity">
    <text evidence="6">Belongs to the HrcA family.</text>
</comment>
<evidence type="ECO:0000256" key="1">
    <source>
        <dbReference type="ARBA" id="ARBA00022491"/>
    </source>
</evidence>
<dbReference type="PANTHER" id="PTHR34824:SF1">
    <property type="entry name" value="HEAT-INDUCIBLE TRANSCRIPTION REPRESSOR HRCA"/>
    <property type="match status" value="1"/>
</dbReference>
<feature type="domain" description="Winged helix-turn-helix transcription repressor HrcA DNA-binding" evidence="8">
    <location>
        <begin position="1"/>
        <end position="72"/>
    </location>
</feature>
<dbReference type="InterPro" id="IPR021153">
    <property type="entry name" value="HrcA_C"/>
</dbReference>
<dbReference type="Gene3D" id="3.30.390.60">
    <property type="entry name" value="Heat-inducible transcription repressor hrca homolog, domain 3"/>
    <property type="match status" value="1"/>
</dbReference>
<keyword evidence="11" id="KW-1185">Reference proteome</keyword>
<dbReference type="InterPro" id="IPR036388">
    <property type="entry name" value="WH-like_DNA-bd_sf"/>
</dbReference>
<dbReference type="Gene3D" id="1.10.10.10">
    <property type="entry name" value="Winged helix-like DNA-binding domain superfamily/Winged helix DNA-binding domain"/>
    <property type="match status" value="1"/>
</dbReference>
<reference evidence="11" key="1">
    <citation type="submission" date="2017-11" db="EMBL/GenBank/DDBJ databases">
        <title>Complete Genome Sequence of Kyrpidia sp. Strain EA-1, a thermophilic, hydrogen-oxidizing Bacterium, isolated from the Azores.</title>
        <authorList>
            <person name="Reiner J.E."/>
            <person name="Lapp C.J."/>
            <person name="Bunk B."/>
            <person name="Gescher J."/>
        </authorList>
    </citation>
    <scope>NUCLEOTIDE SEQUENCE [LARGE SCALE GENOMIC DNA]</scope>
    <source>
        <strain evidence="11">EA-1</strain>
    </source>
</reference>
<evidence type="ECO:0000259" key="7">
    <source>
        <dbReference type="Pfam" id="PF01628"/>
    </source>
</evidence>
<evidence type="ECO:0000313" key="12">
    <source>
        <dbReference type="Proteomes" id="UP000502196"/>
    </source>
</evidence>
<organism evidence="9 11">
    <name type="scientific">Kyrpidia spormannii</name>
    <dbReference type="NCBI Taxonomy" id="2055160"/>
    <lineage>
        <taxon>Bacteria</taxon>
        <taxon>Bacillati</taxon>
        <taxon>Bacillota</taxon>
        <taxon>Bacilli</taxon>
        <taxon>Bacillales</taxon>
        <taxon>Alicyclobacillaceae</taxon>
        <taxon>Kyrpidia</taxon>
    </lineage>
</organism>
<dbReference type="InterPro" id="IPR036390">
    <property type="entry name" value="WH_DNA-bd_sf"/>
</dbReference>
<evidence type="ECO:0000256" key="4">
    <source>
        <dbReference type="ARBA" id="ARBA00023163"/>
    </source>
</evidence>
<accession>A0A2K8N774</accession>
<evidence type="ECO:0000256" key="6">
    <source>
        <dbReference type="HAMAP-Rule" id="MF_00081"/>
    </source>
</evidence>